<accession>A0ABM5J100</accession>
<name>A0ABM5J100_DRORH</name>
<reference evidence="2" key="1">
    <citation type="journal article" date="2021" name="Elife">
        <title>Highly contiguous assemblies of 101 drosophilid genomes.</title>
        <authorList>
            <person name="Kim B.Y."/>
            <person name="Wang J.R."/>
            <person name="Miller D.E."/>
            <person name="Barmina O."/>
            <person name="Delaney E."/>
            <person name="Thompson A."/>
            <person name="Comeault A.A."/>
            <person name="Peede D."/>
            <person name="D'Agostino E.R."/>
            <person name="Pelaez J."/>
            <person name="Aguilar J.M."/>
            <person name="Haji D."/>
            <person name="Matsunaga T."/>
            <person name="Armstrong E.E."/>
            <person name="Zych M."/>
            <person name="Ogawa Y."/>
            <person name="Stamenkovic-Radak M."/>
            <person name="Jelic M."/>
            <person name="Veselinovic M.S."/>
            <person name="Tanaskovic M."/>
            <person name="Eric P."/>
            <person name="Gao J.J."/>
            <person name="Katoh T.K."/>
            <person name="Toda M.J."/>
            <person name="Watabe H."/>
            <person name="Watada M."/>
            <person name="Davis J.S."/>
            <person name="Moyle L.C."/>
            <person name="Manoli G."/>
            <person name="Bertolini E."/>
            <person name="Kostal V."/>
            <person name="Hawley R.S."/>
            <person name="Takahashi A."/>
            <person name="Jones C.D."/>
            <person name="Price D.K."/>
            <person name="Whiteman N."/>
            <person name="Kopp A."/>
            <person name="Matute D.R."/>
            <person name="Petrov D.A."/>
        </authorList>
    </citation>
    <scope>NUCLEOTIDE SEQUENCE [LARGE SCALE GENOMIC DNA]</scope>
</reference>
<dbReference type="EnsemblMetazoa" id="XM_044456556.1">
    <property type="protein sequence ID" value="XP_044312491.1"/>
    <property type="gene ID" value="LOC123037081"/>
</dbReference>
<evidence type="ECO:0000313" key="1">
    <source>
        <dbReference type="EnsemblMetazoa" id="XP_044312491.1"/>
    </source>
</evidence>
<keyword evidence="2" id="KW-1185">Reference proteome</keyword>
<organism evidence="1 2">
    <name type="scientific">Drosophila rhopaloa</name>
    <name type="common">Fruit fly</name>
    <dbReference type="NCBI Taxonomy" id="1041015"/>
    <lineage>
        <taxon>Eukaryota</taxon>
        <taxon>Metazoa</taxon>
        <taxon>Ecdysozoa</taxon>
        <taxon>Arthropoda</taxon>
        <taxon>Hexapoda</taxon>
        <taxon>Insecta</taxon>
        <taxon>Pterygota</taxon>
        <taxon>Neoptera</taxon>
        <taxon>Endopterygota</taxon>
        <taxon>Diptera</taxon>
        <taxon>Brachycera</taxon>
        <taxon>Muscomorpha</taxon>
        <taxon>Ephydroidea</taxon>
        <taxon>Drosophilidae</taxon>
        <taxon>Drosophila</taxon>
        <taxon>Sophophora</taxon>
    </lineage>
</organism>
<proteinExistence type="predicted"/>
<dbReference type="RefSeq" id="XP_044312491.1">
    <property type="nucleotide sequence ID" value="XM_044456556.1"/>
</dbReference>
<reference evidence="1" key="2">
    <citation type="submission" date="2025-05" db="UniProtKB">
        <authorList>
            <consortium name="EnsemblMetazoa"/>
        </authorList>
    </citation>
    <scope>IDENTIFICATION</scope>
</reference>
<dbReference type="Proteomes" id="UP001652680">
    <property type="component" value="Unassembled WGS sequence"/>
</dbReference>
<dbReference type="PANTHER" id="PTHR22955">
    <property type="entry name" value="RETROTRANSPOSON"/>
    <property type="match status" value="1"/>
</dbReference>
<sequence>MTIGRSHQMDLNRFLLLELGQITQAKSTERQNTQVNASNISVSSCVLPHHTVIKHRIVFDASAKTSNGRSLNDILYPRAKNVLKHEVYVDDMLTRDYTVEAAKLVRWVLENNTWTNEPIAVFYWTDATIVLHWINGDPNRWKTFVANRVAYIHAHSNPHQWRHVSTNDNPADLATRGRSPKELSTSSLWWKGDNDWPTNSIPPIETSILEAKPDKINIHMLVKEDSILNRDSTFSRLICITA</sequence>
<protein>
    <submittedName>
        <fullName evidence="1">Uncharacterized protein</fullName>
    </submittedName>
</protein>
<evidence type="ECO:0000313" key="2">
    <source>
        <dbReference type="Proteomes" id="UP001652680"/>
    </source>
</evidence>
<dbReference type="GeneID" id="123037081"/>
<dbReference type="PANTHER" id="PTHR22955:SF66">
    <property type="entry name" value="INTEGRASE CATALYTIC DOMAIN-CONTAINING PROTEIN"/>
    <property type="match status" value="1"/>
</dbReference>